<name>A0AAV1LKA2_9NEOP</name>
<comment type="caution">
    <text evidence="1">The sequence shown here is derived from an EMBL/GenBank/DDBJ whole genome shotgun (WGS) entry which is preliminary data.</text>
</comment>
<dbReference type="Proteomes" id="UP001314205">
    <property type="component" value="Unassembled WGS sequence"/>
</dbReference>
<dbReference type="EMBL" id="CAVLGL010000090">
    <property type="protein sequence ID" value="CAK1594474.1"/>
    <property type="molecule type" value="Genomic_DNA"/>
</dbReference>
<dbReference type="AlphaFoldDB" id="A0AAV1LKA2"/>
<protein>
    <submittedName>
        <fullName evidence="1">Uncharacterized protein</fullName>
    </submittedName>
</protein>
<evidence type="ECO:0000313" key="1">
    <source>
        <dbReference type="EMBL" id="CAK1594474.1"/>
    </source>
</evidence>
<keyword evidence="2" id="KW-1185">Reference proteome</keyword>
<organism evidence="1 2">
    <name type="scientific">Parnassius mnemosyne</name>
    <name type="common">clouded apollo</name>
    <dbReference type="NCBI Taxonomy" id="213953"/>
    <lineage>
        <taxon>Eukaryota</taxon>
        <taxon>Metazoa</taxon>
        <taxon>Ecdysozoa</taxon>
        <taxon>Arthropoda</taxon>
        <taxon>Hexapoda</taxon>
        <taxon>Insecta</taxon>
        <taxon>Pterygota</taxon>
        <taxon>Neoptera</taxon>
        <taxon>Endopterygota</taxon>
        <taxon>Lepidoptera</taxon>
        <taxon>Glossata</taxon>
        <taxon>Ditrysia</taxon>
        <taxon>Papilionoidea</taxon>
        <taxon>Papilionidae</taxon>
        <taxon>Parnassiinae</taxon>
        <taxon>Parnassini</taxon>
        <taxon>Parnassius</taxon>
        <taxon>Driopa</taxon>
    </lineage>
</organism>
<proteinExistence type="predicted"/>
<evidence type="ECO:0000313" key="2">
    <source>
        <dbReference type="Proteomes" id="UP001314205"/>
    </source>
</evidence>
<sequence length="115" mass="13760">MKVNALKKYSTYKKELTKTGGGVRPATPYDGVIKIKDLLNPAEVLRDHNIYDSDGINHDDYINNMISHSKMLKEEEQRDVWKWLKRKMQLKWENVQLKWKYINNNKNVQYSKEIF</sequence>
<accession>A0AAV1LKA2</accession>
<gene>
    <name evidence="1" type="ORF">PARMNEM_LOCUS14093</name>
</gene>
<reference evidence="1 2" key="1">
    <citation type="submission" date="2023-11" db="EMBL/GenBank/DDBJ databases">
        <authorList>
            <person name="Hedman E."/>
            <person name="Englund M."/>
            <person name="Stromberg M."/>
            <person name="Nyberg Akerstrom W."/>
            <person name="Nylinder S."/>
            <person name="Jareborg N."/>
            <person name="Kallberg Y."/>
            <person name="Kronander E."/>
        </authorList>
    </citation>
    <scope>NUCLEOTIDE SEQUENCE [LARGE SCALE GENOMIC DNA]</scope>
</reference>